<dbReference type="GO" id="GO:0006753">
    <property type="term" value="P:nucleoside phosphate metabolic process"/>
    <property type="evidence" value="ECO:0007669"/>
    <property type="project" value="TreeGrafter"/>
</dbReference>
<evidence type="ECO:0000256" key="3">
    <source>
        <dbReference type="ARBA" id="ARBA00007275"/>
    </source>
</evidence>
<dbReference type="RefSeq" id="WP_012507102.1">
    <property type="nucleotide sequence ID" value="NC_011060.1"/>
</dbReference>
<evidence type="ECO:0000256" key="1">
    <source>
        <dbReference type="ARBA" id="ARBA00000847"/>
    </source>
</evidence>
<protein>
    <recommendedName>
        <fullName evidence="4">GDP-mannose pyrophosphatase</fullName>
    </recommendedName>
    <alternativeName>
        <fullName evidence="6">GDP-mannose hydrolase</fullName>
    </alternativeName>
    <alternativeName>
        <fullName evidence="7">GDPMK</fullName>
    </alternativeName>
</protein>
<accession>B4SBT1</accession>
<evidence type="ECO:0000259" key="8">
    <source>
        <dbReference type="PROSITE" id="PS51462"/>
    </source>
</evidence>
<dbReference type="PANTHER" id="PTHR11839:SF18">
    <property type="entry name" value="NUDIX HYDROLASE DOMAIN-CONTAINING PROTEIN"/>
    <property type="match status" value="1"/>
</dbReference>
<evidence type="ECO:0000256" key="2">
    <source>
        <dbReference type="ARBA" id="ARBA00001946"/>
    </source>
</evidence>
<dbReference type="AlphaFoldDB" id="B4SBT1"/>
<keyword evidence="5 9" id="KW-0378">Hydrolase</keyword>
<reference evidence="9 10" key="1">
    <citation type="submission" date="2008-06" db="EMBL/GenBank/DDBJ databases">
        <title>Complete sequence of Pelodictyon phaeoclathratiforme BU-1.</title>
        <authorList>
            <consortium name="US DOE Joint Genome Institute"/>
            <person name="Lucas S."/>
            <person name="Copeland A."/>
            <person name="Lapidus A."/>
            <person name="Glavina del Rio T."/>
            <person name="Dalin E."/>
            <person name="Tice H."/>
            <person name="Bruce D."/>
            <person name="Goodwin L."/>
            <person name="Pitluck S."/>
            <person name="Schmutz J."/>
            <person name="Larimer F."/>
            <person name="Land M."/>
            <person name="Hauser L."/>
            <person name="Kyrpides N."/>
            <person name="Mikhailova N."/>
            <person name="Liu Z."/>
            <person name="Li T."/>
            <person name="Zhao F."/>
            <person name="Overmann J."/>
            <person name="Bryant D.A."/>
            <person name="Richardson P."/>
        </authorList>
    </citation>
    <scope>NUCLEOTIDE SEQUENCE [LARGE SCALE GENOMIC DNA]</scope>
    <source>
        <strain evidence="10">DSM 5477 / BU-1</strain>
    </source>
</reference>
<dbReference type="InterPro" id="IPR000086">
    <property type="entry name" value="NUDIX_hydrolase_dom"/>
</dbReference>
<feature type="domain" description="Nudix hydrolase" evidence="8">
    <location>
        <begin position="39"/>
        <end position="170"/>
    </location>
</feature>
<evidence type="ECO:0000313" key="9">
    <source>
        <dbReference type="EMBL" id="ACF42606.1"/>
    </source>
</evidence>
<comment type="catalytic activity">
    <reaction evidence="1">
        <text>GDP-alpha-D-mannose + H2O = alpha-D-mannose 1-phosphate + GMP + 2 H(+)</text>
        <dbReference type="Rhea" id="RHEA:27978"/>
        <dbReference type="ChEBI" id="CHEBI:15377"/>
        <dbReference type="ChEBI" id="CHEBI:15378"/>
        <dbReference type="ChEBI" id="CHEBI:57527"/>
        <dbReference type="ChEBI" id="CHEBI:58115"/>
        <dbReference type="ChEBI" id="CHEBI:58409"/>
    </reaction>
</comment>
<dbReference type="HOGENOM" id="CLU_062658_5_2_10"/>
<name>B4SBT1_PELPB</name>
<dbReference type="PROSITE" id="PS51462">
    <property type="entry name" value="NUDIX"/>
    <property type="match status" value="1"/>
</dbReference>
<comment type="similarity">
    <text evidence="3">Belongs to the Nudix hydrolase family. NudK subfamily.</text>
</comment>
<dbReference type="GO" id="GO:0019693">
    <property type="term" value="P:ribose phosphate metabolic process"/>
    <property type="evidence" value="ECO:0007669"/>
    <property type="project" value="TreeGrafter"/>
</dbReference>
<dbReference type="KEGG" id="pph:Ppha_0271"/>
<dbReference type="Proteomes" id="UP000002724">
    <property type="component" value="Chromosome"/>
</dbReference>
<dbReference type="GO" id="GO:0016787">
    <property type="term" value="F:hydrolase activity"/>
    <property type="evidence" value="ECO:0007669"/>
    <property type="project" value="UniProtKB-KW"/>
</dbReference>
<evidence type="ECO:0000256" key="4">
    <source>
        <dbReference type="ARBA" id="ARBA00016377"/>
    </source>
</evidence>
<dbReference type="Pfam" id="PF00293">
    <property type="entry name" value="NUDIX"/>
    <property type="match status" value="1"/>
</dbReference>
<sequence length="180" mass="20156">MGEWKWNSSCEIYRSPWIRLREDSVLRPDGKPGTYDVVEMKGGVGIVAYRGNTHICLVGQYRYAPACYSWEIPKGAFEGFGMTEDPLETAKRELKEETGLYGGRWTSLVSLHTLMGSTNDLVHLFTVEDLTEGPTEMEATEDITVRYVTLSEFDQMVFDGLITDATSIAAVAIAQKNSIR</sequence>
<gene>
    <name evidence="9" type="ordered locus">Ppha_0271</name>
</gene>
<proteinExistence type="inferred from homology"/>
<dbReference type="EMBL" id="CP001110">
    <property type="protein sequence ID" value="ACF42606.1"/>
    <property type="molecule type" value="Genomic_DNA"/>
</dbReference>
<comment type="cofactor">
    <cofactor evidence="2">
        <name>Mg(2+)</name>
        <dbReference type="ChEBI" id="CHEBI:18420"/>
    </cofactor>
</comment>
<dbReference type="STRING" id="324925.Ppha_0271"/>
<organism evidence="9 10">
    <name type="scientific">Pelodictyon phaeoclathratiforme (strain DSM 5477 / BU-1)</name>
    <dbReference type="NCBI Taxonomy" id="324925"/>
    <lineage>
        <taxon>Bacteria</taxon>
        <taxon>Pseudomonadati</taxon>
        <taxon>Chlorobiota</taxon>
        <taxon>Chlorobiia</taxon>
        <taxon>Chlorobiales</taxon>
        <taxon>Chlorobiaceae</taxon>
        <taxon>Chlorobium/Pelodictyon group</taxon>
        <taxon>Pelodictyon</taxon>
    </lineage>
</organism>
<dbReference type="CDD" id="cd24161">
    <property type="entry name" value="NUDIX_ADPRase_Ndx2"/>
    <property type="match status" value="1"/>
</dbReference>
<evidence type="ECO:0000313" key="10">
    <source>
        <dbReference type="Proteomes" id="UP000002724"/>
    </source>
</evidence>
<evidence type="ECO:0000256" key="7">
    <source>
        <dbReference type="ARBA" id="ARBA00032272"/>
    </source>
</evidence>
<dbReference type="InterPro" id="IPR015797">
    <property type="entry name" value="NUDIX_hydrolase-like_dom_sf"/>
</dbReference>
<evidence type="ECO:0000256" key="6">
    <source>
        <dbReference type="ARBA" id="ARBA00032162"/>
    </source>
</evidence>
<dbReference type="GO" id="GO:0005829">
    <property type="term" value="C:cytosol"/>
    <property type="evidence" value="ECO:0007669"/>
    <property type="project" value="TreeGrafter"/>
</dbReference>
<dbReference type="OrthoDB" id="9806150at2"/>
<dbReference type="eggNOG" id="COG0494">
    <property type="taxonomic scope" value="Bacteria"/>
</dbReference>
<dbReference type="SUPFAM" id="SSF55811">
    <property type="entry name" value="Nudix"/>
    <property type="match status" value="1"/>
</dbReference>
<dbReference type="PANTHER" id="PTHR11839">
    <property type="entry name" value="UDP/ADP-SUGAR PYROPHOSPHATASE"/>
    <property type="match status" value="1"/>
</dbReference>
<keyword evidence="10" id="KW-1185">Reference proteome</keyword>
<evidence type="ECO:0000256" key="5">
    <source>
        <dbReference type="ARBA" id="ARBA00022801"/>
    </source>
</evidence>
<dbReference type="Gene3D" id="3.90.79.10">
    <property type="entry name" value="Nucleoside Triphosphate Pyrophosphohydrolase"/>
    <property type="match status" value="1"/>
</dbReference>